<comment type="caution">
    <text evidence="8">The sequence shown here is derived from an EMBL/GenBank/DDBJ whole genome shotgun (WGS) entry which is preliminary data.</text>
</comment>
<dbReference type="InterPro" id="IPR011577">
    <property type="entry name" value="Cyt_b561_bac/Ni-Hgenase"/>
</dbReference>
<evidence type="ECO:0000256" key="2">
    <source>
        <dbReference type="ARBA" id="ARBA00022475"/>
    </source>
</evidence>
<feature type="domain" description="Cytochrome b561 bacterial/Ni-hydrogenase" evidence="7">
    <location>
        <begin position="6"/>
        <end position="176"/>
    </location>
</feature>
<dbReference type="GO" id="GO:0020037">
    <property type="term" value="F:heme binding"/>
    <property type="evidence" value="ECO:0007669"/>
    <property type="project" value="TreeGrafter"/>
</dbReference>
<feature type="transmembrane region" description="Helical" evidence="6">
    <location>
        <begin position="144"/>
        <end position="164"/>
    </location>
</feature>
<dbReference type="GO" id="GO:0005886">
    <property type="term" value="C:plasma membrane"/>
    <property type="evidence" value="ECO:0007669"/>
    <property type="project" value="UniProtKB-SubCell"/>
</dbReference>
<protein>
    <submittedName>
        <fullName evidence="8">Cytochrome B</fullName>
    </submittedName>
</protein>
<dbReference type="InterPro" id="IPR051542">
    <property type="entry name" value="Hydrogenase_cytochrome"/>
</dbReference>
<evidence type="ECO:0000256" key="6">
    <source>
        <dbReference type="SAM" id="Phobius"/>
    </source>
</evidence>
<dbReference type="Proteomes" id="UP000305674">
    <property type="component" value="Unassembled WGS sequence"/>
</dbReference>
<keyword evidence="2" id="KW-1003">Cell membrane</keyword>
<evidence type="ECO:0000256" key="1">
    <source>
        <dbReference type="ARBA" id="ARBA00004651"/>
    </source>
</evidence>
<proteinExistence type="predicted"/>
<evidence type="ECO:0000313" key="8">
    <source>
        <dbReference type="EMBL" id="TKB49347.1"/>
    </source>
</evidence>
<dbReference type="GO" id="GO:0009055">
    <property type="term" value="F:electron transfer activity"/>
    <property type="evidence" value="ECO:0007669"/>
    <property type="project" value="InterPro"/>
</dbReference>
<organism evidence="8 9">
    <name type="scientific">Ferrimonas sediminicola</name>
    <dbReference type="NCBI Taxonomy" id="2569538"/>
    <lineage>
        <taxon>Bacteria</taxon>
        <taxon>Pseudomonadati</taxon>
        <taxon>Pseudomonadota</taxon>
        <taxon>Gammaproteobacteria</taxon>
        <taxon>Alteromonadales</taxon>
        <taxon>Ferrimonadaceae</taxon>
        <taxon>Ferrimonas</taxon>
    </lineage>
</organism>
<reference evidence="8 9" key="1">
    <citation type="submission" date="2019-04" db="EMBL/GenBank/DDBJ databases">
        <authorList>
            <person name="Hwang J.C."/>
        </authorList>
    </citation>
    <scope>NUCLEOTIDE SEQUENCE [LARGE SCALE GENOMIC DNA]</scope>
    <source>
        <strain evidence="8 9">IMCC35001</strain>
    </source>
</reference>
<name>A0A4U1BF95_9GAMM</name>
<sequence length="214" mass="24284">MKVKIWDGMVRLFHWGTVLLLPLCWYTAETGLMEWHMTCAYLMMTLLLMRLLWGFIGTTTARFDHFLRRPGAVIHYLVHWRHHKRPYFGHNPAGGYMVVVMLLLLMAQVVTGLFATDDILTEGPLSGYVSGQVASILTSLHHQIFNLILASIALHLTAILFYRLNGVNLVEAMVTGYGFTAEGRRCNAKAPVRWMLPLTLTSSLVLFGLILPLW</sequence>
<evidence type="ECO:0000313" key="9">
    <source>
        <dbReference type="Proteomes" id="UP000305674"/>
    </source>
</evidence>
<keyword evidence="4 6" id="KW-1133">Transmembrane helix</keyword>
<keyword evidence="5 6" id="KW-0472">Membrane</keyword>
<feature type="transmembrane region" description="Helical" evidence="6">
    <location>
        <begin position="40"/>
        <end position="61"/>
    </location>
</feature>
<dbReference type="PANTHER" id="PTHR30485:SF2">
    <property type="entry name" value="BLL0597 PROTEIN"/>
    <property type="match status" value="1"/>
</dbReference>
<dbReference type="Gene3D" id="1.20.950.20">
    <property type="entry name" value="Transmembrane di-heme cytochromes, Chain C"/>
    <property type="match status" value="1"/>
</dbReference>
<dbReference type="GO" id="GO:0022904">
    <property type="term" value="P:respiratory electron transport chain"/>
    <property type="evidence" value="ECO:0007669"/>
    <property type="project" value="InterPro"/>
</dbReference>
<dbReference type="OrthoDB" id="196472at2"/>
<dbReference type="Pfam" id="PF01292">
    <property type="entry name" value="Ni_hydr_CYTB"/>
    <property type="match status" value="1"/>
</dbReference>
<keyword evidence="9" id="KW-1185">Reference proteome</keyword>
<evidence type="ECO:0000259" key="7">
    <source>
        <dbReference type="Pfam" id="PF01292"/>
    </source>
</evidence>
<comment type="subcellular location">
    <subcellularLocation>
        <location evidence="1">Cell membrane</location>
        <topology evidence="1">Multi-pass membrane protein</topology>
    </subcellularLocation>
</comment>
<dbReference type="InterPro" id="IPR016174">
    <property type="entry name" value="Di-haem_cyt_TM"/>
</dbReference>
<dbReference type="PANTHER" id="PTHR30485">
    <property type="entry name" value="NI/FE-HYDROGENASE 1 B-TYPE CYTOCHROME SUBUNIT"/>
    <property type="match status" value="1"/>
</dbReference>
<gene>
    <name evidence="8" type="ORF">FCL40_08405</name>
</gene>
<evidence type="ECO:0000256" key="5">
    <source>
        <dbReference type="ARBA" id="ARBA00023136"/>
    </source>
</evidence>
<keyword evidence="3 6" id="KW-0812">Transmembrane</keyword>
<evidence type="ECO:0000256" key="3">
    <source>
        <dbReference type="ARBA" id="ARBA00022692"/>
    </source>
</evidence>
<feature type="transmembrane region" description="Helical" evidence="6">
    <location>
        <begin position="93"/>
        <end position="115"/>
    </location>
</feature>
<evidence type="ECO:0000256" key="4">
    <source>
        <dbReference type="ARBA" id="ARBA00022989"/>
    </source>
</evidence>
<feature type="transmembrane region" description="Helical" evidence="6">
    <location>
        <begin position="194"/>
        <end position="213"/>
    </location>
</feature>
<feature type="transmembrane region" description="Helical" evidence="6">
    <location>
        <begin position="12"/>
        <end position="28"/>
    </location>
</feature>
<accession>A0A4U1BF95</accession>
<dbReference type="EMBL" id="SWCI01000004">
    <property type="protein sequence ID" value="TKB49347.1"/>
    <property type="molecule type" value="Genomic_DNA"/>
</dbReference>
<dbReference type="SUPFAM" id="SSF81342">
    <property type="entry name" value="Transmembrane di-heme cytochromes"/>
    <property type="match status" value="1"/>
</dbReference>
<dbReference type="AlphaFoldDB" id="A0A4U1BF95"/>
<dbReference type="RefSeq" id="WP_136852732.1">
    <property type="nucleotide sequence ID" value="NZ_SWCI01000004.1"/>
</dbReference>